<evidence type="ECO:0000313" key="3">
    <source>
        <dbReference type="Proteomes" id="UP000469385"/>
    </source>
</evidence>
<proteinExistence type="predicted"/>
<protein>
    <submittedName>
        <fullName evidence="2">Outer membrane lipid asymmetry maintenance protein MlaD</fullName>
    </submittedName>
</protein>
<dbReference type="EMBL" id="WSEL01000009">
    <property type="protein sequence ID" value="MVQ32508.1"/>
    <property type="molecule type" value="Genomic_DNA"/>
</dbReference>
<comment type="caution">
    <text evidence="2">The sequence shown here is derived from an EMBL/GenBank/DDBJ whole genome shotgun (WGS) entry which is preliminary data.</text>
</comment>
<dbReference type="Pfam" id="PF02470">
    <property type="entry name" value="MlaD"/>
    <property type="match status" value="1"/>
</dbReference>
<dbReference type="RefSeq" id="WP_157400455.1">
    <property type="nucleotide sequence ID" value="NZ_WSEL01000009.1"/>
</dbReference>
<sequence length="167" mass="17658">MDRSKNDVWVGLFVLLGAAAILFLALQSANLLSLSFQSTYRVTAKFDNIGGLKRQAAVKSAGVVVGRVESIVFDDKSFQARAVLALESRYQFPKDSSLKILTAGLLGEQYIGIEAGSDEKNLAQGDTISTTQSAVVLENLIGQFLYNKAEGSGANSNAPAAGSAPKK</sequence>
<gene>
    <name evidence="2" type="primary">mlaD</name>
    <name evidence="2" type="ORF">GON04_23840</name>
</gene>
<dbReference type="GO" id="GO:0005548">
    <property type="term" value="F:phospholipid transporter activity"/>
    <property type="evidence" value="ECO:0007669"/>
    <property type="project" value="TreeGrafter"/>
</dbReference>
<dbReference type="PANTHER" id="PTHR33371:SF4">
    <property type="entry name" value="INTERMEMBRANE PHOSPHOLIPID TRANSPORT SYSTEM BINDING PROTEIN MLAD"/>
    <property type="match status" value="1"/>
</dbReference>
<accession>A0A6N8J0E8</accession>
<reference evidence="2 3" key="1">
    <citation type="submission" date="2019-12" db="EMBL/GenBank/DDBJ databases">
        <authorList>
            <person name="Huq M.A."/>
        </authorList>
    </citation>
    <scope>NUCLEOTIDE SEQUENCE [LARGE SCALE GENOMIC DNA]</scope>
    <source>
        <strain evidence="2 3">MAH-25</strain>
    </source>
</reference>
<dbReference type="NCBIfam" id="TIGR04430">
    <property type="entry name" value="OM_asym_MlaD"/>
    <property type="match status" value="1"/>
</dbReference>
<dbReference type="InterPro" id="IPR030970">
    <property type="entry name" value="ABC_MlaD"/>
</dbReference>
<dbReference type="AlphaFoldDB" id="A0A6N8J0E8"/>
<feature type="domain" description="Mce/MlaD" evidence="1">
    <location>
        <begin position="39"/>
        <end position="116"/>
    </location>
</feature>
<evidence type="ECO:0000313" key="2">
    <source>
        <dbReference type="EMBL" id="MVQ32508.1"/>
    </source>
</evidence>
<dbReference type="GO" id="GO:0005543">
    <property type="term" value="F:phospholipid binding"/>
    <property type="evidence" value="ECO:0007669"/>
    <property type="project" value="TreeGrafter"/>
</dbReference>
<dbReference type="InterPro" id="IPR052336">
    <property type="entry name" value="MlaD_Phospholipid_Transporter"/>
</dbReference>
<name>A0A6N8J0E8_9BURK</name>
<keyword evidence="3" id="KW-1185">Reference proteome</keyword>
<dbReference type="Proteomes" id="UP000469385">
    <property type="component" value="Unassembled WGS sequence"/>
</dbReference>
<organism evidence="2 3">
    <name type="scientific">Ramlibacter pinisoli</name>
    <dbReference type="NCBI Taxonomy" id="2682844"/>
    <lineage>
        <taxon>Bacteria</taxon>
        <taxon>Pseudomonadati</taxon>
        <taxon>Pseudomonadota</taxon>
        <taxon>Betaproteobacteria</taxon>
        <taxon>Burkholderiales</taxon>
        <taxon>Comamonadaceae</taxon>
        <taxon>Ramlibacter</taxon>
    </lineage>
</organism>
<dbReference type="PANTHER" id="PTHR33371">
    <property type="entry name" value="INTERMEMBRANE PHOSPHOLIPID TRANSPORT SYSTEM BINDING PROTEIN MLAD-RELATED"/>
    <property type="match status" value="1"/>
</dbReference>
<dbReference type="InterPro" id="IPR003399">
    <property type="entry name" value="Mce/MlaD"/>
</dbReference>
<evidence type="ECO:0000259" key="1">
    <source>
        <dbReference type="Pfam" id="PF02470"/>
    </source>
</evidence>